<proteinExistence type="predicted"/>
<name>A0ABP8EVW5_9MICO</name>
<evidence type="ECO:0000313" key="3">
    <source>
        <dbReference type="Proteomes" id="UP001499841"/>
    </source>
</evidence>
<dbReference type="EMBL" id="BAABBA010000011">
    <property type="protein sequence ID" value="GAA4288116.1"/>
    <property type="molecule type" value="Genomic_DNA"/>
</dbReference>
<feature type="region of interest" description="Disordered" evidence="1">
    <location>
        <begin position="25"/>
        <end position="49"/>
    </location>
</feature>
<reference evidence="3" key="1">
    <citation type="journal article" date="2019" name="Int. J. Syst. Evol. Microbiol.">
        <title>The Global Catalogue of Microorganisms (GCM) 10K type strain sequencing project: providing services to taxonomists for standard genome sequencing and annotation.</title>
        <authorList>
            <consortium name="The Broad Institute Genomics Platform"/>
            <consortium name="The Broad Institute Genome Sequencing Center for Infectious Disease"/>
            <person name="Wu L."/>
            <person name="Ma J."/>
        </authorList>
    </citation>
    <scope>NUCLEOTIDE SEQUENCE [LARGE SCALE GENOMIC DNA]</scope>
    <source>
        <strain evidence="3">JCM 17459</strain>
    </source>
</reference>
<protein>
    <recommendedName>
        <fullName evidence="4">Protein-export membrane protein SecG</fullName>
    </recommendedName>
</protein>
<evidence type="ECO:0000256" key="1">
    <source>
        <dbReference type="SAM" id="MobiDB-lite"/>
    </source>
</evidence>
<accession>A0ABP8EVW5</accession>
<sequence>MLWVVVAVVFLLVAAALTVVILRDARPSGGLGGDSGSVTTAQLVGARDA</sequence>
<gene>
    <name evidence="2" type="ORF">GCM10022262_24760</name>
</gene>
<organism evidence="2 3">
    <name type="scientific">Georgenia daeguensis</name>
    <dbReference type="NCBI Taxonomy" id="908355"/>
    <lineage>
        <taxon>Bacteria</taxon>
        <taxon>Bacillati</taxon>
        <taxon>Actinomycetota</taxon>
        <taxon>Actinomycetes</taxon>
        <taxon>Micrococcales</taxon>
        <taxon>Bogoriellaceae</taxon>
        <taxon>Georgenia</taxon>
    </lineage>
</organism>
<comment type="caution">
    <text evidence="2">The sequence shown here is derived from an EMBL/GenBank/DDBJ whole genome shotgun (WGS) entry which is preliminary data.</text>
</comment>
<keyword evidence="3" id="KW-1185">Reference proteome</keyword>
<evidence type="ECO:0000313" key="2">
    <source>
        <dbReference type="EMBL" id="GAA4288116.1"/>
    </source>
</evidence>
<dbReference type="Proteomes" id="UP001499841">
    <property type="component" value="Unassembled WGS sequence"/>
</dbReference>
<evidence type="ECO:0008006" key="4">
    <source>
        <dbReference type="Google" id="ProtNLM"/>
    </source>
</evidence>